<evidence type="ECO:0000256" key="3">
    <source>
        <dbReference type="ARBA" id="ARBA00011991"/>
    </source>
</evidence>
<dbReference type="InterPro" id="IPR023195">
    <property type="entry name" value="Nict_dMeBzImd_PRibTrfase_N"/>
</dbReference>
<dbReference type="GO" id="GO:0009236">
    <property type="term" value="P:cobalamin biosynthetic process"/>
    <property type="evidence" value="ECO:0007669"/>
    <property type="project" value="UniProtKB-UniRule"/>
</dbReference>
<dbReference type="NCBIfam" id="NF000996">
    <property type="entry name" value="PRK00105.1"/>
    <property type="match status" value="1"/>
</dbReference>
<accession>A0A4R9L6J9</accession>
<reference evidence="13" key="1">
    <citation type="submission" date="2018-05" db="EMBL/GenBank/DDBJ databases">
        <title>Leptospira yasudae sp. nov. and Leptospira stimsonii sp. nov., two pathogenic species of the genus Leptospira isolated from environmental sources.</title>
        <authorList>
            <person name="Casanovas-Massana A."/>
            <person name="Hamond C."/>
            <person name="Santos L.A."/>
            <person name="Hacker K.P."/>
            <person name="Balassiano I."/>
            <person name="Medeiros M.A."/>
            <person name="Reis M.G."/>
            <person name="Ko A.I."/>
            <person name="Wunder E.A."/>
        </authorList>
    </citation>
    <scope>NUCLEOTIDE SEQUENCE [LARGE SCALE GENOMIC DNA]</scope>
    <source>
        <strain evidence="13">AMB6-RJ</strain>
    </source>
</reference>
<dbReference type="PANTHER" id="PTHR43463:SF1">
    <property type="entry name" value="NICOTINATE-NUCLEOTIDE--DIMETHYLBENZIMIDAZOLE PHOSPHORIBOSYLTRANSFERASE"/>
    <property type="match status" value="1"/>
</dbReference>
<dbReference type="HAMAP" id="MF_00230">
    <property type="entry name" value="CobT"/>
    <property type="match status" value="1"/>
</dbReference>
<evidence type="ECO:0000256" key="5">
    <source>
        <dbReference type="ARBA" id="ARBA00022573"/>
    </source>
</evidence>
<dbReference type="EMBL" id="RQGT01000030">
    <property type="protein sequence ID" value="TGM19233.1"/>
    <property type="molecule type" value="Genomic_DNA"/>
</dbReference>
<name>A0A4R9L6J9_9LEPT</name>
<evidence type="ECO:0000256" key="7">
    <source>
        <dbReference type="ARBA" id="ARBA00022679"/>
    </source>
</evidence>
<dbReference type="UniPathway" id="UPA00061">
    <property type="reaction ID" value="UER00516"/>
</dbReference>
<reference evidence="12" key="2">
    <citation type="submission" date="2018-10" db="EMBL/GenBank/DDBJ databases">
        <authorList>
            <person name="Vincent A.T."/>
            <person name="Schiettekatte O."/>
            <person name="Bourhy P."/>
            <person name="Veyrier F.J."/>
            <person name="Picardeau M."/>
        </authorList>
    </citation>
    <scope>NUCLEOTIDE SEQUENCE</scope>
    <source>
        <strain evidence="12">201702407</strain>
    </source>
</reference>
<organism evidence="11 13">
    <name type="scientific">Leptospira stimsonii</name>
    <dbReference type="NCBI Taxonomy" id="2202203"/>
    <lineage>
        <taxon>Bacteria</taxon>
        <taxon>Pseudomonadati</taxon>
        <taxon>Spirochaetota</taxon>
        <taxon>Spirochaetia</taxon>
        <taxon>Leptospirales</taxon>
        <taxon>Leptospiraceae</taxon>
        <taxon>Leptospira</taxon>
    </lineage>
</organism>
<dbReference type="Gene3D" id="1.10.1610.10">
    <property type="match status" value="1"/>
</dbReference>
<dbReference type="Proteomes" id="UP000297422">
    <property type="component" value="Unassembled WGS sequence"/>
</dbReference>
<dbReference type="SUPFAM" id="SSF52733">
    <property type="entry name" value="Nicotinate mononucleotide:5,6-dimethylbenzimidazole phosphoribosyltransferase (CobT)"/>
    <property type="match status" value="1"/>
</dbReference>
<evidence type="ECO:0000313" key="12">
    <source>
        <dbReference type="EMBL" id="TGM19233.1"/>
    </source>
</evidence>
<dbReference type="GO" id="GO:0008939">
    <property type="term" value="F:nicotinate-nucleotide-dimethylbenzimidazole phosphoribosyltransferase activity"/>
    <property type="evidence" value="ECO:0007669"/>
    <property type="project" value="UniProtKB-UniRule"/>
</dbReference>
<dbReference type="RefSeq" id="WP_118980499.1">
    <property type="nucleotide sequence ID" value="NZ_QHCS01000001.1"/>
</dbReference>
<dbReference type="Gene3D" id="3.40.50.10210">
    <property type="match status" value="1"/>
</dbReference>
<feature type="active site" description="Proton acceptor" evidence="10">
    <location>
        <position position="311"/>
    </location>
</feature>
<dbReference type="CDD" id="cd02439">
    <property type="entry name" value="DMB-PRT_CobT"/>
    <property type="match status" value="1"/>
</dbReference>
<evidence type="ECO:0000256" key="8">
    <source>
        <dbReference type="ARBA" id="ARBA00030686"/>
    </source>
</evidence>
<dbReference type="EMBL" id="QHCS01000001">
    <property type="protein sequence ID" value="RHX87892.1"/>
    <property type="molecule type" value="Genomic_DNA"/>
</dbReference>
<evidence type="ECO:0000256" key="2">
    <source>
        <dbReference type="ARBA" id="ARBA00007110"/>
    </source>
</evidence>
<dbReference type="FunFam" id="3.40.50.10210:FF:000001">
    <property type="entry name" value="Nicotinate-nucleotide--dimethylbenzimidazole phosphoribosyltransferase"/>
    <property type="match status" value="1"/>
</dbReference>
<dbReference type="EC" id="2.4.2.21" evidence="3 10"/>
<evidence type="ECO:0000313" key="14">
    <source>
        <dbReference type="Proteomes" id="UP000297422"/>
    </source>
</evidence>
<evidence type="ECO:0000313" key="11">
    <source>
        <dbReference type="EMBL" id="RHX87892.1"/>
    </source>
</evidence>
<dbReference type="Pfam" id="PF02277">
    <property type="entry name" value="DBI_PRT"/>
    <property type="match status" value="1"/>
</dbReference>
<gene>
    <name evidence="10 11" type="primary">cobT</name>
    <name evidence="11" type="ORF">DLM78_02645</name>
    <name evidence="12" type="ORF">EHQ90_04855</name>
</gene>
<evidence type="ECO:0000256" key="1">
    <source>
        <dbReference type="ARBA" id="ARBA00005049"/>
    </source>
</evidence>
<reference evidence="12" key="3">
    <citation type="journal article" date="2019" name="PLoS Negl. Trop. Dis.">
        <title>Revisiting the worldwide diversity of Leptospira species in the environment.</title>
        <authorList>
            <person name="Vincent A.T."/>
            <person name="Schiettekatte O."/>
            <person name="Bourhy P."/>
            <person name="Veyrier F.J."/>
            <person name="Picardeau M."/>
        </authorList>
    </citation>
    <scope>NUCLEOTIDE SEQUENCE</scope>
    <source>
        <strain evidence="12">201702407</strain>
    </source>
</reference>
<keyword evidence="6 10" id="KW-0328">Glycosyltransferase</keyword>
<keyword evidence="5 10" id="KW-0169">Cobalamin biosynthesis</keyword>
<evidence type="ECO:0000313" key="13">
    <source>
        <dbReference type="Proteomes" id="UP000266669"/>
    </source>
</evidence>
<reference evidence="11" key="4">
    <citation type="journal article" date="2020" name="Int. J. Syst. Evol. Microbiol.">
        <title>Leptospira yasudae sp. nov. and Leptospira stimsonii sp. nov., two new species of the pathogenic group isolated from environmental sources.</title>
        <authorList>
            <person name="Casanovas-Massana A."/>
            <person name="Hamond C."/>
            <person name="Santos L.A."/>
            <person name="de Oliveira D."/>
            <person name="Hacker K.P."/>
            <person name="Balassiano I."/>
            <person name="Costa F."/>
            <person name="Medeiros M.A."/>
            <person name="Reis M.G."/>
            <person name="Ko A.I."/>
            <person name="Wunder E.A."/>
        </authorList>
    </citation>
    <scope>NUCLEOTIDE SEQUENCE</scope>
    <source>
        <strain evidence="11">AMB6-RJ</strain>
    </source>
</reference>
<dbReference type="InterPro" id="IPR017846">
    <property type="entry name" value="Nict_dMeBzImd_PRibTrfase_bact"/>
</dbReference>
<comment type="catalytic activity">
    <reaction evidence="9 10">
        <text>5,6-dimethylbenzimidazole + nicotinate beta-D-ribonucleotide = alpha-ribazole 5'-phosphate + nicotinate + H(+)</text>
        <dbReference type="Rhea" id="RHEA:11196"/>
        <dbReference type="ChEBI" id="CHEBI:15378"/>
        <dbReference type="ChEBI" id="CHEBI:15890"/>
        <dbReference type="ChEBI" id="CHEBI:32544"/>
        <dbReference type="ChEBI" id="CHEBI:57502"/>
        <dbReference type="ChEBI" id="CHEBI:57918"/>
        <dbReference type="EC" id="2.4.2.21"/>
    </reaction>
</comment>
<dbReference type="AlphaFoldDB" id="A0A4R9L6J9"/>
<protein>
    <recommendedName>
        <fullName evidence="4 10">Nicotinate-nucleotide--dimethylbenzimidazole phosphoribosyltransferase</fullName>
        <shortName evidence="10">NN:DBI PRT</shortName>
        <ecNumber evidence="3 10">2.4.2.21</ecNumber>
    </recommendedName>
    <alternativeName>
        <fullName evidence="8 10">N(1)-alpha-phosphoribosyltransferase</fullName>
    </alternativeName>
</protein>
<evidence type="ECO:0000256" key="10">
    <source>
        <dbReference type="HAMAP-Rule" id="MF_00230"/>
    </source>
</evidence>
<comment type="similarity">
    <text evidence="2 10">Belongs to the CobT family.</text>
</comment>
<evidence type="ECO:0000256" key="4">
    <source>
        <dbReference type="ARBA" id="ARBA00015486"/>
    </source>
</evidence>
<dbReference type="InterPro" id="IPR036087">
    <property type="entry name" value="Nict_dMeBzImd_PRibTrfase_sf"/>
</dbReference>
<dbReference type="PANTHER" id="PTHR43463">
    <property type="entry name" value="NICOTINATE-NUCLEOTIDE--DIMETHYLBENZIMIDAZOLE PHOSPHORIBOSYLTRANSFERASE"/>
    <property type="match status" value="1"/>
</dbReference>
<dbReference type="Proteomes" id="UP000266669">
    <property type="component" value="Unassembled WGS sequence"/>
</dbReference>
<dbReference type="InterPro" id="IPR003200">
    <property type="entry name" value="Nict_dMeBzImd_PRibTrfase"/>
</dbReference>
<sequence>MNQNELRAKIQNKIDLKTKPPGSLGTLESLALQIGLIQNTDSPELLEPHLLVFAGDHGLANSGVSAYPKEVTYQMVFNFLNGGAAINAFCKQNSIQLKVIDAGVDFSFPHDSVSKNSDFISAKVAFGTKNILMEPAMTKEECAQAFERGAWVSTEAVSKNCNIIGFGEMGIGNTSSASLITAAILDKDLKEVTGRGTGLNDQAYQKKIVILEECLRKYKSHLKTPFDVLQIFGGFEIAMIVGAMIDSAKKGRIILIDGFIASSAFLIAQRMEPSIIENAIFCHRSVEPGHAYILEEWNATPLLNLGLRLGEGTGCAIAYPLILSALTFLKEMASFESAKVDQKN</sequence>
<comment type="pathway">
    <text evidence="1 10">Nucleoside biosynthesis; alpha-ribazole biosynthesis; alpha-ribazole from 5,6-dimethylbenzimidazole: step 1/2.</text>
</comment>
<comment type="function">
    <text evidence="10">Catalyzes the synthesis of alpha-ribazole-5'-phosphate from nicotinate mononucleotide (NAMN) and 5,6-dimethylbenzimidazole (DMB).</text>
</comment>
<comment type="caution">
    <text evidence="11">The sequence shown here is derived from an EMBL/GenBank/DDBJ whole genome shotgun (WGS) entry which is preliminary data.</text>
</comment>
<proteinExistence type="inferred from homology"/>
<evidence type="ECO:0000256" key="9">
    <source>
        <dbReference type="ARBA" id="ARBA00047340"/>
    </source>
</evidence>
<keyword evidence="14" id="KW-1185">Reference proteome</keyword>
<evidence type="ECO:0000256" key="6">
    <source>
        <dbReference type="ARBA" id="ARBA00022676"/>
    </source>
</evidence>
<keyword evidence="7 10" id="KW-0808">Transferase</keyword>
<dbReference type="NCBIfam" id="TIGR03160">
    <property type="entry name" value="cobT_DBIPRT"/>
    <property type="match status" value="1"/>
</dbReference>